<gene>
    <name evidence="3" type="ORF">B296_00032716</name>
</gene>
<dbReference type="PANTHER" id="PTHR33921:SF15">
    <property type="entry name" value="CALVIN CYCLE PROTEIN CP12-2, CHLOROPLASTIC"/>
    <property type="match status" value="1"/>
</dbReference>
<proteinExistence type="predicted"/>
<protein>
    <recommendedName>
        <fullName evidence="2">CP12 domain-containing protein</fullName>
    </recommendedName>
</protein>
<accession>A0A427AAX7</accession>
<evidence type="ECO:0000313" key="3">
    <source>
        <dbReference type="EMBL" id="RRT73372.1"/>
    </source>
</evidence>
<dbReference type="SMART" id="SM01093">
    <property type="entry name" value="CP12"/>
    <property type="match status" value="1"/>
</dbReference>
<dbReference type="InterPro" id="IPR039314">
    <property type="entry name" value="CP12-like"/>
</dbReference>
<comment type="caution">
    <text evidence="3">The sequence shown here is derived from an EMBL/GenBank/DDBJ whole genome shotgun (WGS) entry which is preliminary data.</text>
</comment>
<dbReference type="EMBL" id="AMZH03003115">
    <property type="protein sequence ID" value="RRT73372.1"/>
    <property type="molecule type" value="Genomic_DNA"/>
</dbReference>
<organism evidence="3 4">
    <name type="scientific">Ensete ventricosum</name>
    <name type="common">Abyssinian banana</name>
    <name type="synonym">Musa ensete</name>
    <dbReference type="NCBI Taxonomy" id="4639"/>
    <lineage>
        <taxon>Eukaryota</taxon>
        <taxon>Viridiplantae</taxon>
        <taxon>Streptophyta</taxon>
        <taxon>Embryophyta</taxon>
        <taxon>Tracheophyta</taxon>
        <taxon>Spermatophyta</taxon>
        <taxon>Magnoliopsida</taxon>
        <taxon>Liliopsida</taxon>
        <taxon>Zingiberales</taxon>
        <taxon>Musaceae</taxon>
        <taxon>Ensete</taxon>
    </lineage>
</organism>
<name>A0A427AAX7_ENSVE</name>
<dbReference type="Pfam" id="PF02672">
    <property type="entry name" value="CP12"/>
    <property type="match status" value="1"/>
</dbReference>
<evidence type="ECO:0000259" key="2">
    <source>
        <dbReference type="SMART" id="SM01093"/>
    </source>
</evidence>
<evidence type="ECO:0000313" key="4">
    <source>
        <dbReference type="Proteomes" id="UP000287651"/>
    </source>
</evidence>
<dbReference type="GO" id="GO:0009507">
    <property type="term" value="C:chloroplast"/>
    <property type="evidence" value="ECO:0007669"/>
    <property type="project" value="TreeGrafter"/>
</dbReference>
<dbReference type="PANTHER" id="PTHR33921">
    <property type="entry name" value="CALVIN CYCLE PROTEIN CP12-2, CHLOROPLASTIC"/>
    <property type="match status" value="1"/>
</dbReference>
<dbReference type="InterPro" id="IPR003823">
    <property type="entry name" value="CP12_dom"/>
</dbReference>
<feature type="compositionally biased region" description="Basic and acidic residues" evidence="1">
    <location>
        <begin position="199"/>
        <end position="216"/>
    </location>
</feature>
<feature type="domain" description="CP12" evidence="2">
    <location>
        <begin position="159"/>
        <end position="216"/>
    </location>
</feature>
<dbReference type="AlphaFoldDB" id="A0A427AAX7"/>
<feature type="region of interest" description="Disordered" evidence="1">
    <location>
        <begin position="194"/>
        <end position="216"/>
    </location>
</feature>
<feature type="non-terminal residue" evidence="3">
    <location>
        <position position="1"/>
    </location>
</feature>
<reference evidence="3 4" key="1">
    <citation type="journal article" date="2014" name="Agronomy (Basel)">
        <title>A Draft Genome Sequence for Ensete ventricosum, the Drought-Tolerant Tree Against Hunger.</title>
        <authorList>
            <person name="Harrison J."/>
            <person name="Moore K.A."/>
            <person name="Paszkiewicz K."/>
            <person name="Jones T."/>
            <person name="Grant M."/>
            <person name="Ambacheew D."/>
            <person name="Muzemil S."/>
            <person name="Studholme D.J."/>
        </authorList>
    </citation>
    <scope>NUCLEOTIDE SEQUENCE [LARGE SCALE GENOMIC DNA]</scope>
</reference>
<evidence type="ECO:0000256" key="1">
    <source>
        <dbReference type="SAM" id="MobiDB-lite"/>
    </source>
</evidence>
<dbReference type="Proteomes" id="UP000287651">
    <property type="component" value="Unassembled WGS sequence"/>
</dbReference>
<sequence>AKRGVSSEAPETIEVSPSLCTPAIPRFVTPPTAEVARQPMATAFAGASISARRTVSVKAELPKPRGTQVRLILSRFSGHRASSHVFELVASLPSTPPNTSGKVAESIRNAETCAKDEVEELSAAAKHARDKLKAGGPQINGRQASYRRLALVASSPPNISEKAVESIKNAQETCAEDAASGEFTAAWDEVEELSAAASHTRDKLKADNPETDECRT</sequence>
<dbReference type="GO" id="GO:0080153">
    <property type="term" value="P:negative regulation of reductive pentose-phosphate cycle"/>
    <property type="evidence" value="ECO:0007669"/>
    <property type="project" value="TreeGrafter"/>
</dbReference>